<dbReference type="EMBL" id="JACHXO010000009">
    <property type="protein sequence ID" value="MBB3196974.1"/>
    <property type="molecule type" value="Genomic_DNA"/>
</dbReference>
<sequence>MSSTSSGNPHTADEWAHQVDAVDLEIIQLALVCKVRLLDPTVLGHILDNHTELLGVEETPAFTKLRGLLFLHFAIEEKLAGSASEEAARALVHSVQERLSQRLGPKLDQLR</sequence>
<proteinExistence type="predicted"/>
<comment type="caution">
    <text evidence="1">The sequence shown here is derived from an EMBL/GenBank/DDBJ whole genome shotgun (WGS) entry which is preliminary data.</text>
</comment>
<name>A0ABR6GY46_9BURK</name>
<dbReference type="Proteomes" id="UP000574369">
    <property type="component" value="Unassembled WGS sequence"/>
</dbReference>
<accession>A0ABR6GY46</accession>
<evidence type="ECO:0000313" key="1">
    <source>
        <dbReference type="EMBL" id="MBB3196974.1"/>
    </source>
</evidence>
<keyword evidence="2" id="KW-1185">Reference proteome</keyword>
<gene>
    <name evidence="1" type="ORF">FHS28_004399</name>
</gene>
<organism evidence="1 2">
    <name type="scientific">Roseateles terrae</name>
    <dbReference type="NCBI Taxonomy" id="431060"/>
    <lineage>
        <taxon>Bacteria</taxon>
        <taxon>Pseudomonadati</taxon>
        <taxon>Pseudomonadota</taxon>
        <taxon>Betaproteobacteria</taxon>
        <taxon>Burkholderiales</taxon>
        <taxon>Sphaerotilaceae</taxon>
        <taxon>Roseateles</taxon>
    </lineage>
</organism>
<dbReference type="RefSeq" id="WP_088453781.1">
    <property type="nucleotide sequence ID" value="NZ_JACHXO010000009.1"/>
</dbReference>
<reference evidence="1 2" key="1">
    <citation type="submission" date="2020-08" db="EMBL/GenBank/DDBJ databases">
        <title>Genomic Encyclopedia of Type Strains, Phase III (KMG-III): the genomes of soil and plant-associated and newly described type strains.</title>
        <authorList>
            <person name="Whitman W."/>
        </authorList>
    </citation>
    <scope>NUCLEOTIDE SEQUENCE [LARGE SCALE GENOMIC DNA]</scope>
    <source>
        <strain evidence="1 2">CECT 7247</strain>
    </source>
</reference>
<protein>
    <submittedName>
        <fullName evidence="1">Uncharacterized protein</fullName>
    </submittedName>
</protein>
<evidence type="ECO:0000313" key="2">
    <source>
        <dbReference type="Proteomes" id="UP000574369"/>
    </source>
</evidence>